<dbReference type="AlphaFoldDB" id="A0A238L5Y5"/>
<dbReference type="SUPFAM" id="SSF52540">
    <property type="entry name" value="P-loop containing nucleoside triphosphate hydrolases"/>
    <property type="match status" value="1"/>
</dbReference>
<evidence type="ECO:0000313" key="1">
    <source>
        <dbReference type="EMBL" id="SMX49736.1"/>
    </source>
</evidence>
<reference evidence="1 2" key="1">
    <citation type="submission" date="2017-05" db="EMBL/GenBank/DDBJ databases">
        <authorList>
            <person name="Song R."/>
            <person name="Chenine A.L."/>
            <person name="Ruprecht R.M."/>
        </authorList>
    </citation>
    <scope>NUCLEOTIDE SEQUENCE [LARGE SCALE GENOMIC DNA]</scope>
    <source>
        <strain evidence="1 2">CECT 8663</strain>
    </source>
</reference>
<dbReference type="EMBL" id="FXYH01000023">
    <property type="protein sequence ID" value="SMX49736.1"/>
    <property type="molecule type" value="Genomic_DNA"/>
</dbReference>
<protein>
    <recommendedName>
        <fullName evidence="3">Sulfotransferase domain protein</fullName>
    </recommendedName>
</protein>
<keyword evidence="2" id="KW-1185">Reference proteome</keyword>
<gene>
    <name evidence="1" type="ORF">PEV8663_04302</name>
</gene>
<dbReference type="Gene3D" id="3.40.50.300">
    <property type="entry name" value="P-loop containing nucleotide triphosphate hydrolases"/>
    <property type="match status" value="1"/>
</dbReference>
<dbReference type="RefSeq" id="WP_110767976.1">
    <property type="nucleotide sequence ID" value="NZ_FXYH01000023.1"/>
</dbReference>
<name>A0A238L5Y5_9RHOB</name>
<dbReference type="Proteomes" id="UP000220836">
    <property type="component" value="Unassembled WGS sequence"/>
</dbReference>
<dbReference type="InterPro" id="IPR027417">
    <property type="entry name" value="P-loop_NTPase"/>
</dbReference>
<evidence type="ECO:0008006" key="3">
    <source>
        <dbReference type="Google" id="ProtNLM"/>
    </source>
</evidence>
<organism evidence="1 2">
    <name type="scientific">Pelagimonas varians</name>
    <dbReference type="NCBI Taxonomy" id="696760"/>
    <lineage>
        <taxon>Bacteria</taxon>
        <taxon>Pseudomonadati</taxon>
        <taxon>Pseudomonadota</taxon>
        <taxon>Alphaproteobacteria</taxon>
        <taxon>Rhodobacterales</taxon>
        <taxon>Roseobacteraceae</taxon>
        <taxon>Pelagimonas</taxon>
    </lineage>
</organism>
<accession>A0A238L5Y5</accession>
<proteinExistence type="predicted"/>
<evidence type="ECO:0000313" key="2">
    <source>
        <dbReference type="Proteomes" id="UP000220836"/>
    </source>
</evidence>
<sequence length="218" mass="24969">MTPQEIDNFEVQRQEIIEKRGSSKGIVQKNSKLCFDSFPRSGNSYLTRAIFLNVDVPQNLISHHTHNRFNISLAQSSGIPCISIIRDPIDCLSSYVVYMGIQENIKRIEFFCQQYLRFYQVVEKESVKVFDFNTVIKNPSKFTSRVSEFLGVGHNGLSNEQLDVKIKDSVRDAPSKTKGVPSLERAKDNNRAKETLKKLDLTQQYDLFNTLLLKAETI</sequence>